<reference evidence="1" key="1">
    <citation type="submission" date="2022-11" db="EMBL/GenBank/DDBJ databases">
        <authorList>
            <person name="Petersen C."/>
        </authorList>
    </citation>
    <scope>NUCLEOTIDE SEQUENCE</scope>
    <source>
        <strain evidence="1">IBT 22155</strain>
    </source>
</reference>
<proteinExistence type="predicted"/>
<dbReference type="EMBL" id="JAPQKL010000007">
    <property type="protein sequence ID" value="KAJ5121354.1"/>
    <property type="molecule type" value="Genomic_DNA"/>
</dbReference>
<dbReference type="AlphaFoldDB" id="A0A9W9GJB0"/>
<comment type="caution">
    <text evidence="1">The sequence shown here is derived from an EMBL/GenBank/DDBJ whole genome shotgun (WGS) entry which is preliminary data.</text>
</comment>
<reference evidence="1" key="2">
    <citation type="journal article" date="2023" name="IMA Fungus">
        <title>Comparative genomic study of the Penicillium genus elucidates a diverse pangenome and 15 lateral gene transfer events.</title>
        <authorList>
            <person name="Petersen C."/>
            <person name="Sorensen T."/>
            <person name="Nielsen M.R."/>
            <person name="Sondergaard T.E."/>
            <person name="Sorensen J.L."/>
            <person name="Fitzpatrick D.A."/>
            <person name="Frisvad J.C."/>
            <person name="Nielsen K.L."/>
        </authorList>
    </citation>
    <scope>NUCLEOTIDE SEQUENCE</scope>
    <source>
        <strain evidence="1">IBT 22155</strain>
    </source>
</reference>
<dbReference type="RefSeq" id="XP_056517858.1">
    <property type="nucleotide sequence ID" value="XM_056670059.1"/>
</dbReference>
<keyword evidence="2" id="KW-1185">Reference proteome</keyword>
<accession>A0A9W9GJB0</accession>
<evidence type="ECO:0000313" key="1">
    <source>
        <dbReference type="EMBL" id="KAJ5121354.1"/>
    </source>
</evidence>
<gene>
    <name evidence="1" type="ORF">N7515_009315</name>
</gene>
<evidence type="ECO:0000313" key="2">
    <source>
        <dbReference type="Proteomes" id="UP001149079"/>
    </source>
</evidence>
<name>A0A9W9GJB0_9EURO</name>
<protein>
    <submittedName>
        <fullName evidence="1">Uncharacterized protein</fullName>
    </submittedName>
</protein>
<dbReference type="Proteomes" id="UP001149079">
    <property type="component" value="Unassembled WGS sequence"/>
</dbReference>
<sequence>MLPTGQSWPCILHCLDSNLTTGDDYLLTLVVLELGSHHPNAVEHVKIHYESVQSSQLSSQKTLLLGAAAEAPTGELVLKTTAVGKE</sequence>
<dbReference type="GeneID" id="81409229"/>
<organism evidence="1 2">
    <name type="scientific">Penicillium bovifimosum</name>
    <dbReference type="NCBI Taxonomy" id="126998"/>
    <lineage>
        <taxon>Eukaryota</taxon>
        <taxon>Fungi</taxon>
        <taxon>Dikarya</taxon>
        <taxon>Ascomycota</taxon>
        <taxon>Pezizomycotina</taxon>
        <taxon>Eurotiomycetes</taxon>
        <taxon>Eurotiomycetidae</taxon>
        <taxon>Eurotiales</taxon>
        <taxon>Aspergillaceae</taxon>
        <taxon>Penicillium</taxon>
    </lineage>
</organism>